<dbReference type="GO" id="GO:0008198">
    <property type="term" value="F:ferrous iron binding"/>
    <property type="evidence" value="ECO:0007669"/>
    <property type="project" value="TreeGrafter"/>
</dbReference>
<comment type="catalytic activity">
    <reaction evidence="6">
        <text>4 Fe(2+) + O2 + 4 H(+) = 4 Fe(3+) + 2 H2O</text>
        <dbReference type="Rhea" id="RHEA:11148"/>
        <dbReference type="ChEBI" id="CHEBI:15377"/>
        <dbReference type="ChEBI" id="CHEBI:15378"/>
        <dbReference type="ChEBI" id="CHEBI:15379"/>
        <dbReference type="ChEBI" id="CHEBI:29033"/>
        <dbReference type="ChEBI" id="CHEBI:29034"/>
        <dbReference type="EC" id="1.16.3.1"/>
    </reaction>
</comment>
<evidence type="ECO:0000313" key="8">
    <source>
        <dbReference type="EMBL" id="CAD8393450.1"/>
    </source>
</evidence>
<sequence>MKRRSLCCNFDYLLGRRLVLRTIARDRERGRERFIEGETMAFVSGFTVAGGRRACAKQHGLRRTAVRMSESSLADFTKVDFKESSEFDGKVFKTDTVDFPVTRVKLDHKEELSYKKECEEAINTQINVELTAAYLYQAMYAYFGRDTVGLPGFAKFFKEMSLEEKEHAEKLVEYQNARGGRVVFKPLYVPEIAFDYYDGTSDALYAMDLHLQVEKFVYEKVMAVHEAAERAHDPQLQDYMETFLSDQVEAIKVAADYVAQIRRVGTGHGVYHIDTALLEGKLIPKPDFAIA</sequence>
<feature type="binding site" evidence="5">
    <location>
        <position position="164"/>
    </location>
    <ligand>
        <name>Fe cation</name>
        <dbReference type="ChEBI" id="CHEBI:24875"/>
        <label>1</label>
    </ligand>
</feature>
<evidence type="ECO:0000256" key="2">
    <source>
        <dbReference type="ARBA" id="ARBA00022434"/>
    </source>
</evidence>
<evidence type="ECO:0000256" key="5">
    <source>
        <dbReference type="PIRSR" id="PIRSR601519-1"/>
    </source>
</evidence>
<dbReference type="EC" id="1.16.3.1" evidence="6"/>
<dbReference type="InterPro" id="IPR014034">
    <property type="entry name" value="Ferritin_CS"/>
</dbReference>
<dbReference type="InterPro" id="IPR001519">
    <property type="entry name" value="Ferritin"/>
</dbReference>
<dbReference type="GO" id="GO:0006879">
    <property type="term" value="P:intracellular iron ion homeostasis"/>
    <property type="evidence" value="ECO:0007669"/>
    <property type="project" value="UniProtKB-KW"/>
</dbReference>
<keyword evidence="6" id="KW-0560">Oxidoreductase</keyword>
<comment type="similarity">
    <text evidence="1 6">Belongs to the ferritin family.</text>
</comment>
<evidence type="ECO:0000256" key="4">
    <source>
        <dbReference type="ARBA" id="ARBA00023004"/>
    </source>
</evidence>
<dbReference type="InterPro" id="IPR008331">
    <property type="entry name" value="Ferritin_DPS_dom"/>
</dbReference>
<dbReference type="EMBL" id="HBEK01006165">
    <property type="protein sequence ID" value="CAD8393450.1"/>
    <property type="molecule type" value="Transcribed_RNA"/>
</dbReference>
<comment type="function">
    <text evidence="6">Stores iron in a soluble, non-toxic, readily available form. Important for iron homeostasis. Iron is taken up in the ferrous form and deposited as ferric hydroxides after oxidation.</text>
</comment>
<dbReference type="PANTHER" id="PTHR11431:SF75">
    <property type="entry name" value="FERRITIN"/>
    <property type="match status" value="1"/>
</dbReference>
<dbReference type="Gene3D" id="1.20.1260.10">
    <property type="match status" value="1"/>
</dbReference>
<dbReference type="AlphaFoldDB" id="A0A6T6L0W6"/>
<accession>A0A6T6L0W6</accession>
<dbReference type="GO" id="GO:0006826">
    <property type="term" value="P:iron ion transport"/>
    <property type="evidence" value="ECO:0007669"/>
    <property type="project" value="InterPro"/>
</dbReference>
<dbReference type="PROSITE" id="PS50905">
    <property type="entry name" value="FERRITIN_LIKE"/>
    <property type="match status" value="1"/>
</dbReference>
<dbReference type="GO" id="GO:0008199">
    <property type="term" value="F:ferric iron binding"/>
    <property type="evidence" value="ECO:0007669"/>
    <property type="project" value="InterPro"/>
</dbReference>
<reference evidence="9" key="1">
    <citation type="submission" date="2021-01" db="EMBL/GenBank/DDBJ databases">
        <authorList>
            <person name="Corre E."/>
            <person name="Pelletier E."/>
            <person name="Niang G."/>
            <person name="Scheremetjew M."/>
            <person name="Finn R."/>
            <person name="Kale V."/>
            <person name="Holt S."/>
            <person name="Cochrane G."/>
            <person name="Meng A."/>
            <person name="Brown T."/>
            <person name="Cohen L."/>
        </authorList>
    </citation>
    <scope>NUCLEOTIDE SEQUENCE</scope>
    <source>
        <strain evidence="9">UTEX LB 2760</strain>
    </source>
</reference>
<dbReference type="GO" id="GO:0005737">
    <property type="term" value="C:cytoplasm"/>
    <property type="evidence" value="ECO:0007669"/>
    <property type="project" value="TreeGrafter"/>
</dbReference>
<dbReference type="InterPro" id="IPR012347">
    <property type="entry name" value="Ferritin-like"/>
</dbReference>
<keyword evidence="4 5" id="KW-0408">Iron</keyword>
<dbReference type="PANTHER" id="PTHR11431">
    <property type="entry name" value="FERRITIN"/>
    <property type="match status" value="1"/>
</dbReference>
<protein>
    <recommendedName>
        <fullName evidence="6">Ferritin</fullName>
        <ecNumber evidence="6">1.16.3.1</ecNumber>
    </recommendedName>
</protein>
<proteinExistence type="inferred from homology"/>
<dbReference type="GO" id="GO:0004322">
    <property type="term" value="F:ferroxidase activity"/>
    <property type="evidence" value="ECO:0007669"/>
    <property type="project" value="UniProtKB-EC"/>
</dbReference>
<evidence type="ECO:0000256" key="6">
    <source>
        <dbReference type="RuleBase" id="RU361145"/>
    </source>
</evidence>
<dbReference type="SUPFAM" id="SSF47240">
    <property type="entry name" value="Ferritin-like"/>
    <property type="match status" value="1"/>
</dbReference>
<organism evidence="9">
    <name type="scientific">Rhodosorus marinus</name>
    <dbReference type="NCBI Taxonomy" id="101924"/>
    <lineage>
        <taxon>Eukaryota</taxon>
        <taxon>Rhodophyta</taxon>
        <taxon>Stylonematophyceae</taxon>
        <taxon>Stylonematales</taxon>
        <taxon>Stylonemataceae</taxon>
        <taxon>Rhodosorus</taxon>
    </lineage>
</organism>
<dbReference type="EMBL" id="HBEK01006166">
    <property type="protein sequence ID" value="CAD8393451.1"/>
    <property type="molecule type" value="Transcribed_RNA"/>
</dbReference>
<feature type="binding site" evidence="5">
    <location>
        <position position="129"/>
    </location>
    <ligand>
        <name>Fe cation</name>
        <dbReference type="ChEBI" id="CHEBI:24875"/>
        <label>1</label>
    </ligand>
</feature>
<evidence type="ECO:0000256" key="3">
    <source>
        <dbReference type="ARBA" id="ARBA00022723"/>
    </source>
</evidence>
<dbReference type="CDD" id="cd01056">
    <property type="entry name" value="Euk_Ferritin"/>
    <property type="match status" value="1"/>
</dbReference>
<feature type="binding site" evidence="5">
    <location>
        <position position="167"/>
    </location>
    <ligand>
        <name>Fe cation</name>
        <dbReference type="ChEBI" id="CHEBI:24875"/>
        <label>1</label>
    </ligand>
</feature>
<dbReference type="InterPro" id="IPR009078">
    <property type="entry name" value="Ferritin-like_SF"/>
</dbReference>
<name>A0A6T6L0W6_9RHOD</name>
<feature type="binding site" evidence="5">
    <location>
        <position position="214"/>
    </location>
    <ligand>
        <name>Fe cation</name>
        <dbReference type="ChEBI" id="CHEBI:24875"/>
        <label>1</label>
    </ligand>
</feature>
<feature type="domain" description="Ferritin-like diiron" evidence="7">
    <location>
        <begin position="112"/>
        <end position="265"/>
    </location>
</feature>
<feature type="binding site" evidence="5">
    <location>
        <position position="247"/>
    </location>
    <ligand>
        <name>Fe cation</name>
        <dbReference type="ChEBI" id="CHEBI:24875"/>
        <label>1</label>
    </ligand>
</feature>
<gene>
    <name evidence="8" type="ORF">RMAR0315_LOCUS3435</name>
    <name evidence="9" type="ORF">RMAR0315_LOCUS3436</name>
</gene>
<evidence type="ECO:0000259" key="7">
    <source>
        <dbReference type="PROSITE" id="PS50905"/>
    </source>
</evidence>
<keyword evidence="2 6" id="KW-0409">Iron storage</keyword>
<dbReference type="PROSITE" id="PS00540">
    <property type="entry name" value="FERRITIN_1"/>
    <property type="match status" value="1"/>
</dbReference>
<evidence type="ECO:0000313" key="9">
    <source>
        <dbReference type="EMBL" id="CAD8393451.1"/>
    </source>
</evidence>
<dbReference type="Pfam" id="PF00210">
    <property type="entry name" value="Ferritin"/>
    <property type="match status" value="1"/>
</dbReference>
<dbReference type="InterPro" id="IPR009040">
    <property type="entry name" value="Ferritin-like_diiron"/>
</dbReference>
<evidence type="ECO:0000256" key="1">
    <source>
        <dbReference type="ARBA" id="ARBA00007513"/>
    </source>
</evidence>
<keyword evidence="3 5" id="KW-0479">Metal-binding</keyword>